<comment type="caution">
    <text evidence="2">The sequence shown here is derived from an EMBL/GenBank/DDBJ whole genome shotgun (WGS) entry which is preliminary data.</text>
</comment>
<keyword evidence="1" id="KW-0812">Transmembrane</keyword>
<gene>
    <name evidence="2" type="ORF">ACFYQT_41280</name>
</gene>
<dbReference type="Proteomes" id="UP001601422">
    <property type="component" value="Unassembled WGS sequence"/>
</dbReference>
<feature type="transmembrane region" description="Helical" evidence="1">
    <location>
        <begin position="38"/>
        <end position="57"/>
    </location>
</feature>
<evidence type="ECO:0000256" key="1">
    <source>
        <dbReference type="SAM" id="Phobius"/>
    </source>
</evidence>
<organism evidence="2 3">
    <name type="scientific">Streptomyces tibetensis</name>
    <dbReference type="NCBI Taxonomy" id="2382123"/>
    <lineage>
        <taxon>Bacteria</taxon>
        <taxon>Bacillati</taxon>
        <taxon>Actinomycetota</taxon>
        <taxon>Actinomycetes</taxon>
        <taxon>Kitasatosporales</taxon>
        <taxon>Streptomycetaceae</taxon>
        <taxon>Streptomyces</taxon>
    </lineage>
</organism>
<reference evidence="2 3" key="1">
    <citation type="submission" date="2024-10" db="EMBL/GenBank/DDBJ databases">
        <title>The Natural Products Discovery Center: Release of the First 8490 Sequenced Strains for Exploring Actinobacteria Biosynthetic Diversity.</title>
        <authorList>
            <person name="Kalkreuter E."/>
            <person name="Kautsar S.A."/>
            <person name="Yang D."/>
            <person name="Bader C.D."/>
            <person name="Teijaro C.N."/>
            <person name="Fluegel L."/>
            <person name="Davis C.M."/>
            <person name="Simpson J.R."/>
            <person name="Lauterbach L."/>
            <person name="Steele A.D."/>
            <person name="Gui C."/>
            <person name="Meng S."/>
            <person name="Li G."/>
            <person name="Viehrig K."/>
            <person name="Ye F."/>
            <person name="Su P."/>
            <person name="Kiefer A.F."/>
            <person name="Nichols A."/>
            <person name="Cepeda A.J."/>
            <person name="Yan W."/>
            <person name="Fan B."/>
            <person name="Jiang Y."/>
            <person name="Adhikari A."/>
            <person name="Zheng C.-J."/>
            <person name="Schuster L."/>
            <person name="Cowan T.M."/>
            <person name="Smanski M.J."/>
            <person name="Chevrette M.G."/>
            <person name="De Carvalho L.P.S."/>
            <person name="Shen B."/>
        </authorList>
    </citation>
    <scope>NUCLEOTIDE SEQUENCE [LARGE SCALE GENOMIC DNA]</scope>
    <source>
        <strain evidence="2 3">NPDC005497</strain>
    </source>
</reference>
<evidence type="ECO:0008006" key="4">
    <source>
        <dbReference type="Google" id="ProtNLM"/>
    </source>
</evidence>
<sequence length="161" mass="17263">MTQPFRQIDTVRAELERIKENCLHTAQGYFEAAKNAELWGRLMVFVPACITAIAGLLDAIGIKGPFSAVAAVAGSVAATASFLGSQKNAADYLASARAYTALKHRVESELGLLAPDADPAGLSARARELNADYIRITANDIPLPNRFFDRASKRIEQGAAE</sequence>
<accession>A0ABW6N933</accession>
<name>A0ABW6N933_9ACTN</name>
<keyword evidence="1" id="KW-0472">Membrane</keyword>
<evidence type="ECO:0000313" key="3">
    <source>
        <dbReference type="Proteomes" id="UP001601422"/>
    </source>
</evidence>
<proteinExistence type="predicted"/>
<dbReference type="RefSeq" id="WP_389835890.1">
    <property type="nucleotide sequence ID" value="NZ_JBIAJP010000026.1"/>
</dbReference>
<keyword evidence="1" id="KW-1133">Transmembrane helix</keyword>
<evidence type="ECO:0000313" key="2">
    <source>
        <dbReference type="EMBL" id="MFF0009818.1"/>
    </source>
</evidence>
<keyword evidence="3" id="KW-1185">Reference proteome</keyword>
<dbReference type="EMBL" id="JBIAJP010000026">
    <property type="protein sequence ID" value="MFF0009818.1"/>
    <property type="molecule type" value="Genomic_DNA"/>
</dbReference>
<protein>
    <recommendedName>
        <fullName evidence="4">SLATT domain-containing protein</fullName>
    </recommendedName>
</protein>